<keyword evidence="7 11" id="KW-1133">Transmembrane helix</keyword>
<dbReference type="GO" id="GO:0034626">
    <property type="term" value="P:fatty acid elongation, polyunsaturated fatty acid"/>
    <property type="evidence" value="ECO:0007669"/>
    <property type="project" value="TreeGrafter"/>
</dbReference>
<protein>
    <recommendedName>
        <fullName evidence="11">Elongation of very long chain fatty acids protein</fullName>
        <ecNumber evidence="11">2.3.1.199</ecNumber>
    </recommendedName>
    <alternativeName>
        <fullName evidence="11">Very-long-chain 3-oxoacyl-CoA synthase</fullName>
    </alternativeName>
</protein>
<dbReference type="PROSITE" id="PS01188">
    <property type="entry name" value="ELO"/>
    <property type="match status" value="1"/>
</dbReference>
<dbReference type="Proteomes" id="UP000605970">
    <property type="component" value="Unassembled WGS sequence"/>
</dbReference>
<dbReference type="GO" id="GO:0042761">
    <property type="term" value="P:very long-chain fatty acid biosynthetic process"/>
    <property type="evidence" value="ECO:0007669"/>
    <property type="project" value="TreeGrafter"/>
</dbReference>
<accession>A0A8S9ZXB6</accession>
<keyword evidence="3 11" id="KW-0444">Lipid biosynthesis</keyword>
<feature type="transmembrane region" description="Helical" evidence="11">
    <location>
        <begin position="244"/>
        <end position="263"/>
    </location>
</feature>
<keyword evidence="4 11" id="KW-0808">Transferase</keyword>
<evidence type="ECO:0000256" key="2">
    <source>
        <dbReference type="ARBA" id="ARBA00005194"/>
    </source>
</evidence>
<keyword evidence="9 11" id="KW-0472">Membrane</keyword>
<dbReference type="GO" id="GO:0009922">
    <property type="term" value="F:fatty acid elongase activity"/>
    <property type="evidence" value="ECO:0007669"/>
    <property type="project" value="UniProtKB-EC"/>
</dbReference>
<keyword evidence="5 11" id="KW-0812">Transmembrane</keyword>
<feature type="transmembrane region" description="Helical" evidence="11">
    <location>
        <begin position="44"/>
        <end position="65"/>
    </location>
</feature>
<dbReference type="GO" id="GO:0030148">
    <property type="term" value="P:sphingolipid biosynthetic process"/>
    <property type="evidence" value="ECO:0007669"/>
    <property type="project" value="TreeGrafter"/>
</dbReference>
<evidence type="ECO:0000256" key="8">
    <source>
        <dbReference type="ARBA" id="ARBA00023098"/>
    </source>
</evidence>
<dbReference type="EMBL" id="JABEBT010000018">
    <property type="protein sequence ID" value="KAF7637695.1"/>
    <property type="molecule type" value="Genomic_DNA"/>
</dbReference>
<comment type="subcellular location">
    <subcellularLocation>
        <location evidence="1">Membrane</location>
        <topology evidence="1">Multi-pass membrane protein</topology>
    </subcellularLocation>
</comment>
<organism evidence="12 13">
    <name type="scientific">Meloidogyne graminicola</name>
    <dbReference type="NCBI Taxonomy" id="189291"/>
    <lineage>
        <taxon>Eukaryota</taxon>
        <taxon>Metazoa</taxon>
        <taxon>Ecdysozoa</taxon>
        <taxon>Nematoda</taxon>
        <taxon>Chromadorea</taxon>
        <taxon>Rhabditida</taxon>
        <taxon>Tylenchina</taxon>
        <taxon>Tylenchomorpha</taxon>
        <taxon>Tylenchoidea</taxon>
        <taxon>Meloidogynidae</taxon>
        <taxon>Meloidogyninae</taxon>
        <taxon>Meloidogyne</taxon>
    </lineage>
</organism>
<comment type="caution">
    <text evidence="12">The sequence shown here is derived from an EMBL/GenBank/DDBJ whole genome shotgun (WGS) entry which is preliminary data.</text>
</comment>
<keyword evidence="13" id="KW-1185">Reference proteome</keyword>
<keyword evidence="8 11" id="KW-0443">Lipid metabolism</keyword>
<dbReference type="AlphaFoldDB" id="A0A8S9ZXB6"/>
<sequence length="303" mass="35402">MFKMILMAKFDYFPRYGGENYSFVTSYELSFDMVGSTEWMQKNWIHSITLSFIYILAIFGGQKLMTNRKPFALDQTLFWWNIFLATFSAIGAARMSINSNSFFYSICIGSYAQGVSGYWGDKFAMSKVFEFADTAFIVLRKKPLIFLHWYHHVTVLISTWMMYKDHAASGRWFIAMNYVVHSFMYTYYALRALQFKLPRWTAIFVTLLQISQMIVGLVISIYTFRLKSVGIECQNTWTNLYVSFLIYSTYFLLFCNFFYQTYLRSGNRYTNRKIAKTSEKLTNGNSVVADVISSGELLEPIQS</sequence>
<evidence type="ECO:0000256" key="1">
    <source>
        <dbReference type="ARBA" id="ARBA00004141"/>
    </source>
</evidence>
<feature type="transmembrane region" description="Helical" evidence="11">
    <location>
        <begin position="202"/>
        <end position="224"/>
    </location>
</feature>
<name>A0A8S9ZXB6_9BILA</name>
<comment type="similarity">
    <text evidence="11">Belongs to the ELO family.</text>
</comment>
<keyword evidence="6 11" id="KW-0276">Fatty acid metabolism</keyword>
<evidence type="ECO:0000256" key="5">
    <source>
        <dbReference type="ARBA" id="ARBA00022692"/>
    </source>
</evidence>
<dbReference type="PANTHER" id="PTHR11157:SF17">
    <property type="entry name" value="ELONGATION OF VERY LONG CHAIN FATTY ACIDS PROTEIN 6"/>
    <property type="match status" value="1"/>
</dbReference>
<evidence type="ECO:0000256" key="4">
    <source>
        <dbReference type="ARBA" id="ARBA00022679"/>
    </source>
</evidence>
<comment type="catalytic activity">
    <reaction evidence="11">
        <text>a very-long-chain acyl-CoA + malonyl-CoA + H(+) = a very-long-chain 3-oxoacyl-CoA + CO2 + CoA</text>
        <dbReference type="Rhea" id="RHEA:32727"/>
        <dbReference type="ChEBI" id="CHEBI:15378"/>
        <dbReference type="ChEBI" id="CHEBI:16526"/>
        <dbReference type="ChEBI" id="CHEBI:57287"/>
        <dbReference type="ChEBI" id="CHEBI:57384"/>
        <dbReference type="ChEBI" id="CHEBI:90725"/>
        <dbReference type="ChEBI" id="CHEBI:90736"/>
        <dbReference type="EC" id="2.3.1.199"/>
    </reaction>
</comment>
<evidence type="ECO:0000256" key="3">
    <source>
        <dbReference type="ARBA" id="ARBA00022516"/>
    </source>
</evidence>
<dbReference type="GO" id="GO:0019367">
    <property type="term" value="P:fatty acid elongation, saturated fatty acid"/>
    <property type="evidence" value="ECO:0007669"/>
    <property type="project" value="TreeGrafter"/>
</dbReference>
<feature type="transmembrane region" description="Helical" evidence="11">
    <location>
        <begin position="144"/>
        <end position="163"/>
    </location>
</feature>
<dbReference type="GO" id="GO:0034625">
    <property type="term" value="P:fatty acid elongation, monounsaturated fatty acid"/>
    <property type="evidence" value="ECO:0007669"/>
    <property type="project" value="TreeGrafter"/>
</dbReference>
<comment type="pathway">
    <text evidence="2">Lipid metabolism; fatty acid biosynthesis.</text>
</comment>
<dbReference type="Pfam" id="PF01151">
    <property type="entry name" value="ELO"/>
    <property type="match status" value="1"/>
</dbReference>
<keyword evidence="10 11" id="KW-0275">Fatty acid biosynthesis</keyword>
<dbReference type="PANTHER" id="PTHR11157">
    <property type="entry name" value="FATTY ACID ACYL TRANSFERASE-RELATED"/>
    <property type="match status" value="1"/>
</dbReference>
<dbReference type="InterPro" id="IPR030457">
    <property type="entry name" value="ELO_CS"/>
</dbReference>
<dbReference type="EC" id="2.3.1.199" evidence="11"/>
<dbReference type="OrthoDB" id="10259681at2759"/>
<dbReference type="GO" id="GO:0005789">
    <property type="term" value="C:endoplasmic reticulum membrane"/>
    <property type="evidence" value="ECO:0007669"/>
    <property type="project" value="TreeGrafter"/>
</dbReference>
<evidence type="ECO:0000256" key="11">
    <source>
        <dbReference type="RuleBase" id="RU361115"/>
    </source>
</evidence>
<evidence type="ECO:0000256" key="9">
    <source>
        <dbReference type="ARBA" id="ARBA00023136"/>
    </source>
</evidence>
<reference evidence="12" key="1">
    <citation type="journal article" date="2020" name="Ecol. Evol.">
        <title>Genome structure and content of the rice root-knot nematode (Meloidogyne graminicola).</title>
        <authorList>
            <person name="Phan N.T."/>
            <person name="Danchin E.G.J."/>
            <person name="Klopp C."/>
            <person name="Perfus-Barbeoch L."/>
            <person name="Kozlowski D.K."/>
            <person name="Koutsovoulos G.D."/>
            <person name="Lopez-Roques C."/>
            <person name="Bouchez O."/>
            <person name="Zahm M."/>
            <person name="Besnard G."/>
            <person name="Bellafiore S."/>
        </authorList>
    </citation>
    <scope>NUCLEOTIDE SEQUENCE</scope>
    <source>
        <strain evidence="12">VN-18</strain>
    </source>
</reference>
<evidence type="ECO:0000256" key="7">
    <source>
        <dbReference type="ARBA" id="ARBA00022989"/>
    </source>
</evidence>
<gene>
    <name evidence="12" type="ORF">Mgra_00002955</name>
</gene>
<feature type="transmembrane region" description="Helical" evidence="11">
    <location>
        <begin position="169"/>
        <end position="190"/>
    </location>
</feature>
<evidence type="ECO:0000313" key="12">
    <source>
        <dbReference type="EMBL" id="KAF7637695.1"/>
    </source>
</evidence>
<proteinExistence type="inferred from homology"/>
<evidence type="ECO:0000256" key="10">
    <source>
        <dbReference type="ARBA" id="ARBA00023160"/>
    </source>
</evidence>
<feature type="transmembrane region" description="Helical" evidence="11">
    <location>
        <begin position="77"/>
        <end position="96"/>
    </location>
</feature>
<evidence type="ECO:0000313" key="13">
    <source>
        <dbReference type="Proteomes" id="UP000605970"/>
    </source>
</evidence>
<evidence type="ECO:0000256" key="6">
    <source>
        <dbReference type="ARBA" id="ARBA00022832"/>
    </source>
</evidence>
<dbReference type="InterPro" id="IPR002076">
    <property type="entry name" value="ELO_fam"/>
</dbReference>